<dbReference type="InterPro" id="IPR009061">
    <property type="entry name" value="DNA-bd_dom_put_sf"/>
</dbReference>
<comment type="caution">
    <text evidence="2">The sequence shown here is derived from an EMBL/GenBank/DDBJ whole genome shotgun (WGS) entry which is preliminary data.</text>
</comment>
<dbReference type="STRING" id="1927124.BST13_04850"/>
<gene>
    <name evidence="2" type="ORF">BST13_04850</name>
</gene>
<dbReference type="Pfam" id="PF12728">
    <property type="entry name" value="HTH_17"/>
    <property type="match status" value="1"/>
</dbReference>
<dbReference type="EMBL" id="MVHF01000003">
    <property type="protein sequence ID" value="ORA38712.1"/>
    <property type="molecule type" value="Genomic_DNA"/>
</dbReference>
<evidence type="ECO:0000313" key="2">
    <source>
        <dbReference type="EMBL" id="ORA38712.1"/>
    </source>
</evidence>
<evidence type="ECO:0000259" key="1">
    <source>
        <dbReference type="Pfam" id="PF12728"/>
    </source>
</evidence>
<keyword evidence="3" id="KW-1185">Reference proteome</keyword>
<dbReference type="AlphaFoldDB" id="A0A1X0B8Q6"/>
<organism evidence="2 3">
    <name type="scientific">Mycobacterium aquaticum</name>
    <dbReference type="NCBI Taxonomy" id="1927124"/>
    <lineage>
        <taxon>Bacteria</taxon>
        <taxon>Bacillati</taxon>
        <taxon>Actinomycetota</taxon>
        <taxon>Actinomycetes</taxon>
        <taxon>Mycobacteriales</taxon>
        <taxon>Mycobacteriaceae</taxon>
        <taxon>Mycobacterium</taxon>
    </lineage>
</organism>
<feature type="domain" description="Helix-turn-helix" evidence="1">
    <location>
        <begin position="9"/>
        <end position="56"/>
    </location>
</feature>
<dbReference type="InterPro" id="IPR041657">
    <property type="entry name" value="HTH_17"/>
</dbReference>
<reference evidence="2 3" key="1">
    <citation type="submission" date="2017-02" db="EMBL/GenBank/DDBJ databases">
        <title>The new phylogeny of genus Mycobacterium.</title>
        <authorList>
            <person name="Tortoli E."/>
            <person name="Trovato A."/>
            <person name="Cirillo D.M."/>
        </authorList>
    </citation>
    <scope>NUCLEOTIDE SEQUENCE [LARGE SCALE GENOMIC DNA]</scope>
    <source>
        <strain evidence="2 3">RW6</strain>
    </source>
</reference>
<dbReference type="OrthoDB" id="4330189at2"/>
<dbReference type="Proteomes" id="UP000192448">
    <property type="component" value="Unassembled WGS sequence"/>
</dbReference>
<name>A0A1X0B8Q6_9MYCO</name>
<dbReference type="SUPFAM" id="SSF46955">
    <property type="entry name" value="Putative DNA-binding domain"/>
    <property type="match status" value="1"/>
</dbReference>
<evidence type="ECO:0000313" key="3">
    <source>
        <dbReference type="Proteomes" id="UP000192448"/>
    </source>
</evidence>
<accession>A0A1X0B8Q6</accession>
<dbReference type="RefSeq" id="WP_083161164.1">
    <property type="nucleotide sequence ID" value="NZ_MVHF01000003.1"/>
</dbReference>
<protein>
    <recommendedName>
        <fullName evidence="1">Helix-turn-helix domain-containing protein</fullName>
    </recommendedName>
</protein>
<sequence>MSTPELMFIDEVSVLTRKPVATLRWWRATGQGPRSSSLGRRVVYRREDVEAWIESQLEETAR</sequence>
<proteinExistence type="predicted"/>